<organism evidence="1 2">
    <name type="scientific">Kutzneria viridogrisea</name>
    <dbReference type="NCBI Taxonomy" id="47990"/>
    <lineage>
        <taxon>Bacteria</taxon>
        <taxon>Bacillati</taxon>
        <taxon>Actinomycetota</taxon>
        <taxon>Actinomycetes</taxon>
        <taxon>Pseudonocardiales</taxon>
        <taxon>Pseudonocardiaceae</taxon>
        <taxon>Kutzneria</taxon>
    </lineage>
</organism>
<sequence>MAKNRCARLWCHTPAIRAAVSMPHTVRRAGAAIKPVTSATNVV</sequence>
<gene>
    <name evidence="1" type="ORF">BC739_005976</name>
</gene>
<accession>A0ABR6BPC0</accession>
<keyword evidence="2" id="KW-1185">Reference proteome</keyword>
<evidence type="ECO:0000313" key="2">
    <source>
        <dbReference type="Proteomes" id="UP000517916"/>
    </source>
</evidence>
<proteinExistence type="predicted"/>
<comment type="caution">
    <text evidence="1">The sequence shown here is derived from an EMBL/GenBank/DDBJ whole genome shotgun (WGS) entry which is preliminary data.</text>
</comment>
<name>A0ABR6BPC0_9PSEU</name>
<dbReference type="EMBL" id="JACJID010000004">
    <property type="protein sequence ID" value="MBA8928759.1"/>
    <property type="molecule type" value="Genomic_DNA"/>
</dbReference>
<reference evidence="1 2" key="1">
    <citation type="submission" date="2020-08" db="EMBL/GenBank/DDBJ databases">
        <title>Genomic Encyclopedia of Archaeal and Bacterial Type Strains, Phase II (KMG-II): from individual species to whole genera.</title>
        <authorList>
            <person name="Goeker M."/>
        </authorList>
    </citation>
    <scope>NUCLEOTIDE SEQUENCE [LARGE SCALE GENOMIC DNA]</scope>
    <source>
        <strain evidence="1 2">DSM 43850</strain>
    </source>
</reference>
<evidence type="ECO:0000313" key="1">
    <source>
        <dbReference type="EMBL" id="MBA8928759.1"/>
    </source>
</evidence>
<dbReference type="Proteomes" id="UP000517916">
    <property type="component" value="Unassembled WGS sequence"/>
</dbReference>
<protein>
    <submittedName>
        <fullName evidence="1">Uncharacterized protein</fullName>
    </submittedName>
</protein>